<proteinExistence type="predicted"/>
<accession>A0AAX3L6W1</accession>
<name>A0AAX3L6W1_9ENTR</name>
<evidence type="ECO:0000313" key="1">
    <source>
        <dbReference type="EMBL" id="WCE11809.1"/>
    </source>
</evidence>
<reference evidence="1 2" key="1">
    <citation type="submission" date="2023-01" db="EMBL/GenBank/DDBJ databases">
        <title>Genome sequence resource and annotation of Enterobacter ludwigii, an economically important pathogen of seedling wilt with strawberry.</title>
        <authorList>
            <person name="Xie Y."/>
        </authorList>
    </citation>
    <scope>NUCLEOTIDE SEQUENCE [LARGE SCALE GENOMIC DNA]</scope>
    <source>
        <strain evidence="1 2">CM-TZ4</strain>
    </source>
</reference>
<keyword evidence="2" id="KW-1185">Reference proteome</keyword>
<dbReference type="AlphaFoldDB" id="A0AAX3L6W1"/>
<sequence>MGQKIITLSGAATDVLYSLFFRGALQSGDLPAKSGAAELRELGFAETRHAATEYQKENYFTFLTAEGQEFAIKHLVDTRFGKPVDKQYCGAITIGVELDTSDVQKAIDEIKDKIRNSDAFKALNDIYHLPRMKISEDQQVMNTVADALDEACRRHFDVFGYPETGETKAVFLAGRWVAIEGIYTPEEIRDAVEYIKHRRLTKEFGKGLADLSPFTMKDGQVFIKDAFIQPGNTTSTKVDSTFGGSTTYNCNMRINVDGADKTIREKVHAVVSSYLTPEATEYTEEMVDELMSLKVPAICDETALGRYISEKIEQILQK</sequence>
<dbReference type="EMBL" id="CP116347">
    <property type="protein sequence ID" value="WCE11809.1"/>
    <property type="molecule type" value="Genomic_DNA"/>
</dbReference>
<evidence type="ECO:0000313" key="2">
    <source>
        <dbReference type="Proteomes" id="UP001210538"/>
    </source>
</evidence>
<protein>
    <submittedName>
        <fullName evidence="1">Uncharacterized protein</fullName>
    </submittedName>
</protein>
<dbReference type="RefSeq" id="WP_252078090.1">
    <property type="nucleotide sequence ID" value="NZ_CP116347.1"/>
</dbReference>
<dbReference type="Proteomes" id="UP001210538">
    <property type="component" value="Chromosome"/>
</dbReference>
<organism evidence="1 2">
    <name type="scientific">Enterobacter ludwigii</name>
    <dbReference type="NCBI Taxonomy" id="299767"/>
    <lineage>
        <taxon>Bacteria</taxon>
        <taxon>Pseudomonadati</taxon>
        <taxon>Pseudomonadota</taxon>
        <taxon>Gammaproteobacteria</taxon>
        <taxon>Enterobacterales</taxon>
        <taxon>Enterobacteriaceae</taxon>
        <taxon>Enterobacter</taxon>
        <taxon>Enterobacter cloacae complex</taxon>
    </lineage>
</organism>
<gene>
    <name evidence="1" type="ORF">PHA72_17210</name>
</gene>